<dbReference type="PANTHER" id="PTHR30302">
    <property type="entry name" value="HYDROGENASE 1 MATURATION PROTEASE"/>
    <property type="match status" value="1"/>
</dbReference>
<dbReference type="Proteomes" id="UP000034681">
    <property type="component" value="Unassembled WGS sequence"/>
</dbReference>
<dbReference type="EMBL" id="AJTX02000002">
    <property type="protein sequence ID" value="KKJ01219.1"/>
    <property type="molecule type" value="Genomic_DNA"/>
</dbReference>
<gene>
    <name evidence="1" type="ORF">PROH_02205</name>
</gene>
<dbReference type="STRING" id="317619.GCA_000332315_03619"/>
<dbReference type="InterPro" id="IPR000671">
    <property type="entry name" value="Peptidase_A31"/>
</dbReference>
<proteinExistence type="predicted"/>
<evidence type="ECO:0008006" key="3">
    <source>
        <dbReference type="Google" id="ProtNLM"/>
    </source>
</evidence>
<dbReference type="CDD" id="cd06066">
    <property type="entry name" value="H2MP_NAD-link-bidir"/>
    <property type="match status" value="1"/>
</dbReference>
<dbReference type="InterPro" id="IPR023430">
    <property type="entry name" value="Pept_HybD-like_dom_sf"/>
</dbReference>
<protein>
    <recommendedName>
        <fullName evidence="3">Hydrogenase maturation protease</fullName>
    </recommendedName>
</protein>
<dbReference type="GO" id="GO:0008047">
    <property type="term" value="F:enzyme activator activity"/>
    <property type="evidence" value="ECO:0007669"/>
    <property type="project" value="InterPro"/>
</dbReference>
<organism evidence="1 2">
    <name type="scientific">Prochlorothrix hollandica PCC 9006 = CALU 1027</name>
    <dbReference type="NCBI Taxonomy" id="317619"/>
    <lineage>
        <taxon>Bacteria</taxon>
        <taxon>Bacillati</taxon>
        <taxon>Cyanobacteriota</taxon>
        <taxon>Cyanophyceae</taxon>
        <taxon>Prochlorotrichales</taxon>
        <taxon>Prochlorotrichaceae</taxon>
        <taxon>Prochlorothrix</taxon>
    </lineage>
</organism>
<comment type="caution">
    <text evidence="1">The sequence shown here is derived from an EMBL/GenBank/DDBJ whole genome shotgun (WGS) entry which is preliminary data.</text>
</comment>
<dbReference type="PANTHER" id="PTHR30302:SF5">
    <property type="entry name" value="SLR1876 PROTEIN"/>
    <property type="match status" value="1"/>
</dbReference>
<evidence type="ECO:0000313" key="2">
    <source>
        <dbReference type="Proteomes" id="UP000034681"/>
    </source>
</evidence>
<dbReference type="Gene3D" id="3.40.50.1450">
    <property type="entry name" value="HybD-like"/>
    <property type="match status" value="1"/>
</dbReference>
<accession>A0A0M2Q2L8</accession>
<dbReference type="GO" id="GO:0016485">
    <property type="term" value="P:protein processing"/>
    <property type="evidence" value="ECO:0007669"/>
    <property type="project" value="TreeGrafter"/>
</dbReference>
<dbReference type="NCBIfam" id="TIGR00072">
    <property type="entry name" value="hydrog_prot"/>
    <property type="match status" value="1"/>
</dbReference>
<keyword evidence="2" id="KW-1185">Reference proteome</keyword>
<dbReference type="GO" id="GO:0004175">
    <property type="term" value="F:endopeptidase activity"/>
    <property type="evidence" value="ECO:0007669"/>
    <property type="project" value="TreeGrafter"/>
</dbReference>
<evidence type="ECO:0000313" key="1">
    <source>
        <dbReference type="EMBL" id="KKJ01219.1"/>
    </source>
</evidence>
<dbReference type="AlphaFoldDB" id="A0A0M2Q2L8"/>
<dbReference type="SUPFAM" id="SSF53163">
    <property type="entry name" value="HybD-like"/>
    <property type="match status" value="1"/>
</dbReference>
<reference evidence="1" key="1">
    <citation type="submission" date="2012-04" db="EMBL/GenBank/DDBJ databases">
        <authorList>
            <person name="Borisov I.G."/>
            <person name="Ivanikova N.V."/>
            <person name="Pinevich A.V."/>
        </authorList>
    </citation>
    <scope>NUCLEOTIDE SEQUENCE</scope>
    <source>
        <strain evidence="1">CALU 1027</strain>
    </source>
</reference>
<dbReference type="RefSeq" id="WP_017713809.1">
    <property type="nucleotide sequence ID" value="NZ_KB235941.1"/>
</dbReference>
<name>A0A0M2Q2L8_PROHO</name>
<sequence length="157" mass="16709">MGKTLGKTLIIGYGNTLRQDDGVGYGMAETVAEWGLPGVTCRSVHQLTPDLALLLVEVEQVIFIDVFRWQGEPGDRPSYRVEPVAVGGTRNPVGHSCNPRSILALGRSLFGATCTATWLLIPGQDFGFGETLSPLTIAAQAEALAYLNAILIPDAPS</sequence>
<dbReference type="eggNOG" id="COG0680">
    <property type="taxonomic scope" value="Bacteria"/>
</dbReference>